<proteinExistence type="predicted"/>
<protein>
    <submittedName>
        <fullName evidence="2">Uncharacterized protein</fullName>
    </submittedName>
</protein>
<evidence type="ECO:0000256" key="1">
    <source>
        <dbReference type="SAM" id="Phobius"/>
    </source>
</evidence>
<keyword evidence="1" id="KW-0812">Transmembrane</keyword>
<comment type="caution">
    <text evidence="2">The sequence shown here is derived from an EMBL/GenBank/DDBJ whole genome shotgun (WGS) entry which is preliminary data.</text>
</comment>
<gene>
    <name evidence="2" type="ORF">V5799_002964</name>
</gene>
<keyword evidence="1" id="KW-1133">Transmembrane helix</keyword>
<name>A0AAQ4DAB6_AMBAM</name>
<sequence>MALDTSIDLVSQAIGPWSRRISLPANSHLVTSRTHIYIFVIACHVLFYRMAFRSTQPVQAGPLLRPL</sequence>
<organism evidence="2 3">
    <name type="scientific">Amblyomma americanum</name>
    <name type="common">Lone star tick</name>
    <dbReference type="NCBI Taxonomy" id="6943"/>
    <lineage>
        <taxon>Eukaryota</taxon>
        <taxon>Metazoa</taxon>
        <taxon>Ecdysozoa</taxon>
        <taxon>Arthropoda</taxon>
        <taxon>Chelicerata</taxon>
        <taxon>Arachnida</taxon>
        <taxon>Acari</taxon>
        <taxon>Parasitiformes</taxon>
        <taxon>Ixodida</taxon>
        <taxon>Ixodoidea</taxon>
        <taxon>Ixodidae</taxon>
        <taxon>Amblyomminae</taxon>
        <taxon>Amblyomma</taxon>
    </lineage>
</organism>
<feature type="transmembrane region" description="Helical" evidence="1">
    <location>
        <begin position="34"/>
        <end position="52"/>
    </location>
</feature>
<accession>A0AAQ4DAB6</accession>
<keyword evidence="1" id="KW-0472">Membrane</keyword>
<dbReference type="Proteomes" id="UP001321473">
    <property type="component" value="Unassembled WGS sequence"/>
</dbReference>
<evidence type="ECO:0000313" key="2">
    <source>
        <dbReference type="EMBL" id="KAK8759406.1"/>
    </source>
</evidence>
<reference evidence="2 3" key="1">
    <citation type="journal article" date="2023" name="Arcadia Sci">
        <title>De novo assembly of a long-read Amblyomma americanum tick genome.</title>
        <authorList>
            <person name="Chou S."/>
            <person name="Poskanzer K.E."/>
            <person name="Rollins M."/>
            <person name="Thuy-Boun P.S."/>
        </authorList>
    </citation>
    <scope>NUCLEOTIDE SEQUENCE [LARGE SCALE GENOMIC DNA]</scope>
    <source>
        <strain evidence="2">F_SG_1</strain>
        <tissue evidence="2">Salivary glands</tissue>
    </source>
</reference>
<dbReference type="EMBL" id="JARKHS020033077">
    <property type="protein sequence ID" value="KAK8759406.1"/>
    <property type="molecule type" value="Genomic_DNA"/>
</dbReference>
<evidence type="ECO:0000313" key="3">
    <source>
        <dbReference type="Proteomes" id="UP001321473"/>
    </source>
</evidence>
<dbReference type="AlphaFoldDB" id="A0AAQ4DAB6"/>
<keyword evidence="3" id="KW-1185">Reference proteome</keyword>